<dbReference type="PROSITE" id="PS50109">
    <property type="entry name" value="HIS_KIN"/>
    <property type="match status" value="1"/>
</dbReference>
<dbReference type="Pfam" id="PF00512">
    <property type="entry name" value="HisKA"/>
    <property type="match status" value="1"/>
</dbReference>
<dbReference type="InterPro" id="IPR003594">
    <property type="entry name" value="HATPase_dom"/>
</dbReference>
<dbReference type="SUPFAM" id="SSF55874">
    <property type="entry name" value="ATPase domain of HSP90 chaperone/DNA topoisomerase II/histidine kinase"/>
    <property type="match status" value="1"/>
</dbReference>
<evidence type="ECO:0000259" key="12">
    <source>
        <dbReference type="PROSITE" id="PS50109"/>
    </source>
</evidence>
<evidence type="ECO:0000256" key="8">
    <source>
        <dbReference type="ARBA" id="ARBA00022989"/>
    </source>
</evidence>
<dbReference type="Gene3D" id="3.30.565.10">
    <property type="entry name" value="Histidine kinase-like ATPase, C-terminal domain"/>
    <property type="match status" value="1"/>
</dbReference>
<comment type="subcellular location">
    <subcellularLocation>
        <location evidence="2">Membrane</location>
        <topology evidence="2">Multi-pass membrane protein</topology>
    </subcellularLocation>
</comment>
<dbReference type="SMART" id="SM00387">
    <property type="entry name" value="HATPase_c"/>
    <property type="match status" value="1"/>
</dbReference>
<comment type="catalytic activity">
    <reaction evidence="1">
        <text>ATP + protein L-histidine = ADP + protein N-phospho-L-histidine.</text>
        <dbReference type="EC" id="2.7.13.3"/>
    </reaction>
</comment>
<dbReference type="PRINTS" id="PR00344">
    <property type="entry name" value="BCTRLSENSOR"/>
</dbReference>
<evidence type="ECO:0000256" key="11">
    <source>
        <dbReference type="SAM" id="Phobius"/>
    </source>
</evidence>
<dbReference type="SUPFAM" id="SSF47384">
    <property type="entry name" value="Homodimeric domain of signal transducing histidine kinase"/>
    <property type="match status" value="1"/>
</dbReference>
<keyword evidence="10 11" id="KW-0472">Membrane</keyword>
<evidence type="ECO:0000256" key="3">
    <source>
        <dbReference type="ARBA" id="ARBA00012438"/>
    </source>
</evidence>
<dbReference type="InterPro" id="IPR036890">
    <property type="entry name" value="HATPase_C_sf"/>
</dbReference>
<dbReference type="EMBL" id="QXFM01000007">
    <property type="protein sequence ID" value="RIV92806.1"/>
    <property type="molecule type" value="Genomic_DNA"/>
</dbReference>
<evidence type="ECO:0000256" key="4">
    <source>
        <dbReference type="ARBA" id="ARBA00022553"/>
    </source>
</evidence>
<accession>A0A3A1PI72</accession>
<evidence type="ECO:0000256" key="2">
    <source>
        <dbReference type="ARBA" id="ARBA00004141"/>
    </source>
</evidence>
<keyword evidence="7 13" id="KW-0418">Kinase</keyword>
<dbReference type="InterPro" id="IPR036097">
    <property type="entry name" value="HisK_dim/P_sf"/>
</dbReference>
<keyword evidence="9" id="KW-0902">Two-component regulatory system</keyword>
<dbReference type="Gene3D" id="1.10.287.130">
    <property type="match status" value="1"/>
</dbReference>
<dbReference type="CDD" id="cd00075">
    <property type="entry name" value="HATPase"/>
    <property type="match status" value="1"/>
</dbReference>
<evidence type="ECO:0000256" key="1">
    <source>
        <dbReference type="ARBA" id="ARBA00000085"/>
    </source>
</evidence>
<dbReference type="EC" id="2.7.13.3" evidence="3"/>
<evidence type="ECO:0000256" key="10">
    <source>
        <dbReference type="ARBA" id="ARBA00023136"/>
    </source>
</evidence>
<comment type="caution">
    <text evidence="13">The sequence shown here is derived from an EMBL/GenBank/DDBJ whole genome shotgun (WGS) entry which is preliminary data.</text>
</comment>
<feature type="domain" description="Histidine kinase" evidence="12">
    <location>
        <begin position="302"/>
        <end position="501"/>
    </location>
</feature>
<dbReference type="PANTHER" id="PTHR45436">
    <property type="entry name" value="SENSOR HISTIDINE KINASE YKOH"/>
    <property type="match status" value="1"/>
</dbReference>
<sequence>MARAKCRTCPPALRPAGRDELSSLFSRPAPRHDGRMKILHALSRSIFAQMALLTFVLLGWGFYTFVIMPVADRPEIVEADPLVITQGRATQILSSYAFGRRYGEEASDPRENPEFRAILAANPNMRYYVETKNGRAGNTSHPKLYDEYHIADITRQIEQAPPGRRVCAQVGEPLKLSDGLAFVQYTLCPEYSYFEFTGLTEPIVLPDVEKQSYWDKWVTFYSDYFLYPVAIVFALFAAILGLNFSLIRRVARITQAIGPDGTHRRIPEKGLPIEVLPLVRAVNRVIWRMEEDERQRHLFLSAAAHELRTPLTVLRTRLEMIEDDEMRTRLVGDVRRLSSMVKQLLLLMGVREQRLQDEVDLRDVVEDAREQHLPAAMARNVTITVEAPDAPVIALGKAELLMVAVGNLIENAVRFAPDDSAVDVVLGSDGTITVRDRGEGIPEDRLSDIFEPFVRLKHRPNGHGLGLAIVKAIADLHRGHVQAENAEGGGARFVLGLGTVGSASSDLA</sequence>
<dbReference type="SMART" id="SM00388">
    <property type="entry name" value="HisKA"/>
    <property type="match status" value="1"/>
</dbReference>
<dbReference type="AlphaFoldDB" id="A0A3A1PI72"/>
<reference evidence="13 14" key="1">
    <citation type="submission" date="2018-08" db="EMBL/GenBank/DDBJ databases">
        <title>Erythrobacter zhengii sp.nov., a bacterium isolated from deep-sea sediment.</title>
        <authorList>
            <person name="Fang C."/>
            <person name="Wu Y.-H."/>
            <person name="Sun C."/>
            <person name="Wang H."/>
            <person name="Cheng H."/>
            <person name="Meng F.-X."/>
            <person name="Wang C.-S."/>
            <person name="Xu X.-W."/>
        </authorList>
    </citation>
    <scope>NUCLEOTIDE SEQUENCE [LARGE SCALE GENOMIC DNA]</scope>
    <source>
        <strain evidence="13 14">CCTCC AB 2015396</strain>
    </source>
</reference>
<evidence type="ECO:0000313" key="13">
    <source>
        <dbReference type="EMBL" id="RIV92806.1"/>
    </source>
</evidence>
<evidence type="ECO:0000313" key="14">
    <source>
        <dbReference type="Proteomes" id="UP000265366"/>
    </source>
</evidence>
<dbReference type="CDD" id="cd00082">
    <property type="entry name" value="HisKA"/>
    <property type="match status" value="1"/>
</dbReference>
<protein>
    <recommendedName>
        <fullName evidence="3">histidine kinase</fullName>
        <ecNumber evidence="3">2.7.13.3</ecNumber>
    </recommendedName>
</protein>
<dbReference type="Pfam" id="PF02518">
    <property type="entry name" value="HATPase_c"/>
    <property type="match status" value="1"/>
</dbReference>
<feature type="transmembrane region" description="Helical" evidence="11">
    <location>
        <begin position="224"/>
        <end position="247"/>
    </location>
</feature>
<dbReference type="InterPro" id="IPR003661">
    <property type="entry name" value="HisK_dim/P_dom"/>
</dbReference>
<proteinExistence type="predicted"/>
<keyword evidence="4" id="KW-0597">Phosphoprotein</keyword>
<keyword evidence="5" id="KW-0808">Transferase</keyword>
<feature type="transmembrane region" description="Helical" evidence="11">
    <location>
        <begin position="46"/>
        <end position="68"/>
    </location>
</feature>
<dbReference type="GO" id="GO:0000155">
    <property type="term" value="F:phosphorelay sensor kinase activity"/>
    <property type="evidence" value="ECO:0007669"/>
    <property type="project" value="InterPro"/>
</dbReference>
<keyword evidence="8 11" id="KW-1133">Transmembrane helix</keyword>
<name>A0A3A1PI72_9SPHN</name>
<keyword evidence="6 11" id="KW-0812">Transmembrane</keyword>
<evidence type="ECO:0000256" key="5">
    <source>
        <dbReference type="ARBA" id="ARBA00022679"/>
    </source>
</evidence>
<organism evidence="13 14">
    <name type="scientific">Aurantiacibacter xanthus</name>
    <dbReference type="NCBI Taxonomy" id="1784712"/>
    <lineage>
        <taxon>Bacteria</taxon>
        <taxon>Pseudomonadati</taxon>
        <taxon>Pseudomonadota</taxon>
        <taxon>Alphaproteobacteria</taxon>
        <taxon>Sphingomonadales</taxon>
        <taxon>Erythrobacteraceae</taxon>
        <taxon>Aurantiacibacter</taxon>
    </lineage>
</organism>
<evidence type="ECO:0000256" key="9">
    <source>
        <dbReference type="ARBA" id="ARBA00023012"/>
    </source>
</evidence>
<dbReference type="Proteomes" id="UP000265366">
    <property type="component" value="Unassembled WGS sequence"/>
</dbReference>
<dbReference type="InterPro" id="IPR005467">
    <property type="entry name" value="His_kinase_dom"/>
</dbReference>
<keyword evidence="14" id="KW-1185">Reference proteome</keyword>
<dbReference type="InterPro" id="IPR050428">
    <property type="entry name" value="TCS_sensor_his_kinase"/>
</dbReference>
<evidence type="ECO:0000256" key="6">
    <source>
        <dbReference type="ARBA" id="ARBA00022692"/>
    </source>
</evidence>
<dbReference type="InterPro" id="IPR004358">
    <property type="entry name" value="Sig_transdc_His_kin-like_C"/>
</dbReference>
<gene>
    <name evidence="13" type="ORF">D2V17_01485</name>
</gene>
<dbReference type="GO" id="GO:0005886">
    <property type="term" value="C:plasma membrane"/>
    <property type="evidence" value="ECO:0007669"/>
    <property type="project" value="TreeGrafter"/>
</dbReference>
<dbReference type="PANTHER" id="PTHR45436:SF15">
    <property type="entry name" value="SENSOR HISTIDINE KINASE CUSS"/>
    <property type="match status" value="1"/>
</dbReference>
<evidence type="ECO:0000256" key="7">
    <source>
        <dbReference type="ARBA" id="ARBA00022777"/>
    </source>
</evidence>